<dbReference type="EMBL" id="BARW01032490">
    <property type="protein sequence ID" value="GAJ13781.1"/>
    <property type="molecule type" value="Genomic_DNA"/>
</dbReference>
<dbReference type="SUPFAM" id="SSF53448">
    <property type="entry name" value="Nucleotide-diphospho-sugar transferases"/>
    <property type="match status" value="1"/>
</dbReference>
<gene>
    <name evidence="2" type="ORF">S12H4_51414</name>
</gene>
<dbReference type="Gene3D" id="3.90.550.10">
    <property type="entry name" value="Spore Coat Polysaccharide Biosynthesis Protein SpsA, Chain A"/>
    <property type="match status" value="1"/>
</dbReference>
<proteinExistence type="predicted"/>
<dbReference type="InterPro" id="IPR001173">
    <property type="entry name" value="Glyco_trans_2-like"/>
</dbReference>
<feature type="non-terminal residue" evidence="2">
    <location>
        <position position="1"/>
    </location>
</feature>
<dbReference type="Pfam" id="PF00535">
    <property type="entry name" value="Glycos_transf_2"/>
    <property type="match status" value="1"/>
</dbReference>
<reference evidence="2" key="1">
    <citation type="journal article" date="2014" name="Front. Microbiol.">
        <title>High frequency of phylogenetically diverse reductive dehalogenase-homologous genes in deep subseafloor sedimentary metagenomes.</title>
        <authorList>
            <person name="Kawai M."/>
            <person name="Futagami T."/>
            <person name="Toyoda A."/>
            <person name="Takaki Y."/>
            <person name="Nishi S."/>
            <person name="Hori S."/>
            <person name="Arai W."/>
            <person name="Tsubouchi T."/>
            <person name="Morono Y."/>
            <person name="Uchiyama I."/>
            <person name="Ito T."/>
            <person name="Fujiyama A."/>
            <person name="Inagaki F."/>
            <person name="Takami H."/>
        </authorList>
    </citation>
    <scope>NUCLEOTIDE SEQUENCE</scope>
    <source>
        <strain evidence="2">Expedition CK06-06</strain>
    </source>
</reference>
<protein>
    <recommendedName>
        <fullName evidence="1">Glycosyltransferase 2-like domain-containing protein</fullName>
    </recommendedName>
</protein>
<dbReference type="PANTHER" id="PTHR22916:SF3">
    <property type="entry name" value="UDP-GLCNAC:BETAGAL BETA-1,3-N-ACETYLGLUCOSAMINYLTRANSFERASE-LIKE PROTEIN 1"/>
    <property type="match status" value="1"/>
</dbReference>
<dbReference type="PANTHER" id="PTHR22916">
    <property type="entry name" value="GLYCOSYLTRANSFERASE"/>
    <property type="match status" value="1"/>
</dbReference>
<name>X1VGK2_9ZZZZ</name>
<evidence type="ECO:0000259" key="1">
    <source>
        <dbReference type="Pfam" id="PF00535"/>
    </source>
</evidence>
<organism evidence="2">
    <name type="scientific">marine sediment metagenome</name>
    <dbReference type="NCBI Taxonomy" id="412755"/>
    <lineage>
        <taxon>unclassified sequences</taxon>
        <taxon>metagenomes</taxon>
        <taxon>ecological metagenomes</taxon>
    </lineage>
</organism>
<dbReference type="GO" id="GO:0016758">
    <property type="term" value="F:hexosyltransferase activity"/>
    <property type="evidence" value="ECO:0007669"/>
    <property type="project" value="UniProtKB-ARBA"/>
</dbReference>
<feature type="domain" description="Glycosyltransferase 2-like" evidence="1">
    <location>
        <begin position="2"/>
        <end position="144"/>
    </location>
</feature>
<dbReference type="InterPro" id="IPR029044">
    <property type="entry name" value="Nucleotide-diphossugar_trans"/>
</dbReference>
<comment type="caution">
    <text evidence="2">The sequence shown here is derived from an EMBL/GenBank/DDBJ whole genome shotgun (WGS) entry which is preliminary data.</text>
</comment>
<accession>X1VGK2</accession>
<evidence type="ECO:0000313" key="2">
    <source>
        <dbReference type="EMBL" id="GAJ13781.1"/>
    </source>
</evidence>
<dbReference type="CDD" id="cd06433">
    <property type="entry name" value="GT_2_WfgS_like"/>
    <property type="match status" value="1"/>
</dbReference>
<dbReference type="AlphaFoldDB" id="X1VGK2"/>
<sequence length="214" mass="24590">DTIKSVLAQTYPKIEYIIIDGSSTDGTIELIRSFGKSISKFVSEPDNGIYDAINKGIRLATGDIVGILNSDDFFYDNNVIERLVGSFKEHEIDAVFGDAQFVDPEKTSKIVRYYSSKLFNVSKFKYGFMPAHPSFYVKKELFEKLGYYKTDYKIAADFELLIRFLYNNQIKYKYIEMPFVYMRTGGISNKSIRSRCILNKEIARACKENGIQTK</sequence>